<organism evidence="1 2">
    <name type="scientific">Sinomicrobium weinanense</name>
    <dbReference type="NCBI Taxonomy" id="2842200"/>
    <lineage>
        <taxon>Bacteria</taxon>
        <taxon>Pseudomonadati</taxon>
        <taxon>Bacteroidota</taxon>
        <taxon>Flavobacteriia</taxon>
        <taxon>Flavobacteriales</taxon>
        <taxon>Flavobacteriaceae</taxon>
        <taxon>Sinomicrobium</taxon>
    </lineage>
</organism>
<keyword evidence="2" id="KW-1185">Reference proteome</keyword>
<accession>A0A926JTD9</accession>
<evidence type="ECO:0000313" key="1">
    <source>
        <dbReference type="EMBL" id="MBC9796902.1"/>
    </source>
</evidence>
<gene>
    <name evidence="1" type="ORF">IBL28_13055</name>
</gene>
<dbReference type="PROSITE" id="PS51257">
    <property type="entry name" value="PROKAR_LIPOPROTEIN"/>
    <property type="match status" value="1"/>
</dbReference>
<name>A0A926JTD9_9FLAO</name>
<dbReference type="Proteomes" id="UP000653730">
    <property type="component" value="Unassembled WGS sequence"/>
</dbReference>
<evidence type="ECO:0000313" key="2">
    <source>
        <dbReference type="Proteomes" id="UP000653730"/>
    </source>
</evidence>
<proteinExistence type="predicted"/>
<reference evidence="1 2" key="1">
    <citation type="submission" date="2020-09" db="EMBL/GenBank/DDBJ databases">
        <title>Sinomicrobium weinanense sp. nov., a halophilic bacteria isolated from saline-alkali soil.</title>
        <authorList>
            <person name="Wu P."/>
            <person name="Ren H."/>
            <person name="Mei Y."/>
            <person name="Liang Y."/>
            <person name="Chen Z."/>
        </authorList>
    </citation>
    <scope>NUCLEOTIDE SEQUENCE [LARGE SCALE GENOMIC DNA]</scope>
    <source>
        <strain evidence="1 2">FJxs</strain>
    </source>
</reference>
<dbReference type="AlphaFoldDB" id="A0A926JTD9"/>
<dbReference type="EMBL" id="JACVDC010000040">
    <property type="protein sequence ID" value="MBC9796902.1"/>
    <property type="molecule type" value="Genomic_DNA"/>
</dbReference>
<evidence type="ECO:0008006" key="3">
    <source>
        <dbReference type="Google" id="ProtNLM"/>
    </source>
</evidence>
<comment type="caution">
    <text evidence="1">The sequence shown here is derived from an EMBL/GenBank/DDBJ whole genome shotgun (WGS) entry which is preliminary data.</text>
</comment>
<dbReference type="RefSeq" id="WP_187966042.1">
    <property type="nucleotide sequence ID" value="NZ_JACVDC010000040.1"/>
</dbReference>
<sequence length="219" mass="24704">MKHLFPFIILALILSGCHRKQTAPEYGQQIMYEVFPALMDSVCKGLYEITPPPPPPPPVSIHADSSEIAEALAEYEKIIAGLKPGSKELVIAIMDSIYPPEPGSKNELVAHFASLNLSPDTTDIYAAYKVDPKKLKNNKKIRFRYRSEFPKYNALKGAYNFDLMGIIEFSGIQFDTTGSYGVFRSDLYCGELCGEGLWIFIRKVKDQWIIDRIKVIYVS</sequence>
<protein>
    <recommendedName>
        <fullName evidence="3">Lipoprotein</fullName>
    </recommendedName>
</protein>